<protein>
    <submittedName>
        <fullName evidence="1">Phosphoribosylpyrophosphate synthetase</fullName>
    </submittedName>
</protein>
<dbReference type="AlphaFoldDB" id="A0A6C0GQS4"/>
<keyword evidence="2" id="KW-1185">Reference proteome</keyword>
<sequence length="122" mass="13600">MGTSSNNYSDLVDATKDLKERGYDSDFKVIDSPGSEEEKESAPCQLQSLTSEKCYNSDQLKIREHYRFEGASNPDDMSVVYALECEGGEKGIVIDAFGTYSSRRLSEFFRSIPIETDSSQAV</sequence>
<name>A0A6C0GQS4_9BACT</name>
<accession>A0A6C0GQS4</accession>
<dbReference type="EMBL" id="CP048222">
    <property type="protein sequence ID" value="QHT70287.1"/>
    <property type="molecule type" value="Genomic_DNA"/>
</dbReference>
<organism evidence="1 2">
    <name type="scientific">Rhodocytophaga rosea</name>
    <dbReference type="NCBI Taxonomy" id="2704465"/>
    <lineage>
        <taxon>Bacteria</taxon>
        <taxon>Pseudomonadati</taxon>
        <taxon>Bacteroidota</taxon>
        <taxon>Cytophagia</taxon>
        <taxon>Cytophagales</taxon>
        <taxon>Rhodocytophagaceae</taxon>
        <taxon>Rhodocytophaga</taxon>
    </lineage>
</organism>
<gene>
    <name evidence="1" type="ORF">GXP67_28365</name>
</gene>
<dbReference type="RefSeq" id="WP_162446268.1">
    <property type="nucleotide sequence ID" value="NZ_CP048222.1"/>
</dbReference>
<proteinExistence type="predicted"/>
<dbReference type="Proteomes" id="UP000480178">
    <property type="component" value="Chromosome"/>
</dbReference>
<evidence type="ECO:0000313" key="1">
    <source>
        <dbReference type="EMBL" id="QHT70287.1"/>
    </source>
</evidence>
<reference evidence="1 2" key="1">
    <citation type="submission" date="2020-01" db="EMBL/GenBank/DDBJ databases">
        <authorList>
            <person name="Kim M.K."/>
        </authorList>
    </citation>
    <scope>NUCLEOTIDE SEQUENCE [LARGE SCALE GENOMIC DNA]</scope>
    <source>
        <strain evidence="1 2">172606-1</strain>
    </source>
</reference>
<evidence type="ECO:0000313" key="2">
    <source>
        <dbReference type="Proteomes" id="UP000480178"/>
    </source>
</evidence>
<dbReference type="KEGG" id="rhoz:GXP67_28365"/>